<dbReference type="SMART" id="SM00487">
    <property type="entry name" value="DEXDc"/>
    <property type="match status" value="1"/>
</dbReference>
<dbReference type="GO" id="GO:0004386">
    <property type="term" value="F:helicase activity"/>
    <property type="evidence" value="ECO:0007669"/>
    <property type="project" value="UniProtKB-KW"/>
</dbReference>
<dbReference type="GO" id="GO:0005524">
    <property type="term" value="F:ATP binding"/>
    <property type="evidence" value="ECO:0007669"/>
    <property type="project" value="UniProtKB-KW"/>
</dbReference>
<evidence type="ECO:0000259" key="1">
    <source>
        <dbReference type="PROSITE" id="PS51192"/>
    </source>
</evidence>
<feature type="domain" description="Helicase ATP-binding" evidence="1">
    <location>
        <begin position="48"/>
        <end position="214"/>
    </location>
</feature>
<dbReference type="InterPro" id="IPR000330">
    <property type="entry name" value="SNF2_N"/>
</dbReference>
<dbReference type="InterPro" id="IPR057342">
    <property type="entry name" value="DEXDc_RapA"/>
</dbReference>
<reference evidence="2 3" key="1">
    <citation type="journal article" date="2013" name="Mar. Genomics">
        <title>Expression of sulfatases in Rhodopirellula baltica and the diversity of sulfatases in the genus Rhodopirellula.</title>
        <authorList>
            <person name="Wegner C.E."/>
            <person name="Richter-Heitmann T."/>
            <person name="Klindworth A."/>
            <person name="Klockow C."/>
            <person name="Richter M."/>
            <person name="Achstetter T."/>
            <person name="Glockner F.O."/>
            <person name="Harder J."/>
        </authorList>
    </citation>
    <scope>NUCLEOTIDE SEQUENCE [LARGE SCALE GENOMIC DNA]</scope>
    <source>
        <strain evidence="2 3">SM1</strain>
    </source>
</reference>
<dbReference type="CDD" id="cd18011">
    <property type="entry name" value="DEXDc_RapA"/>
    <property type="match status" value="1"/>
</dbReference>
<gene>
    <name evidence="2" type="ORF">RMSM_00728</name>
</gene>
<dbReference type="PANTHER" id="PTHR45629">
    <property type="entry name" value="SNF2/RAD54 FAMILY MEMBER"/>
    <property type="match status" value="1"/>
</dbReference>
<evidence type="ECO:0000313" key="3">
    <source>
        <dbReference type="Proteomes" id="UP000011991"/>
    </source>
</evidence>
<dbReference type="InterPro" id="IPR050496">
    <property type="entry name" value="SNF2_RAD54_helicase_repair"/>
</dbReference>
<dbReference type="RefSeq" id="WP_008691542.1">
    <property type="nucleotide sequence ID" value="NZ_ANOG01000113.1"/>
</dbReference>
<accession>M5RT33</accession>
<sequence>MTTPYHACYFAHELTRTAGGTGLDRLSQSLFDAAVDLNPHQIEAALFALRSPISKGVILADEVGLGKTIEAGLVACQYWAERRRRILIVCPASLRKQWEHELADKFNLQSEVLDGKAFRDAQKAGNPAPFMSDKIVICSMHFASDRCLEVQPVPWDLVIIDEAHKLRNSYRQSNRMGQNIRTALEERRKILLTATPLQNSLLELFGLASIIDEQIFGDLPSFRTQYCNTNGDLPGLRARLQSVCKRTLRQQVLEYIQYTQRRLITRPFTPTEQEQKLYEAISDYLQREVCYALPHGQRHLITLLVRKVLASSPHAVAGTLEIMRERLIRLRDDVQTNQTAVERLISGGELDDDLLD</sequence>
<keyword evidence="2" id="KW-0347">Helicase</keyword>
<name>M5RT33_9BACT</name>
<dbReference type="InterPro" id="IPR038718">
    <property type="entry name" value="SNF2-like_sf"/>
</dbReference>
<dbReference type="InterPro" id="IPR027417">
    <property type="entry name" value="P-loop_NTPase"/>
</dbReference>
<dbReference type="SUPFAM" id="SSF52540">
    <property type="entry name" value="P-loop containing nucleoside triphosphate hydrolases"/>
    <property type="match status" value="1"/>
</dbReference>
<dbReference type="InterPro" id="IPR014001">
    <property type="entry name" value="Helicase_ATP-bd"/>
</dbReference>
<dbReference type="PANTHER" id="PTHR45629:SF7">
    <property type="entry name" value="DNA EXCISION REPAIR PROTEIN ERCC-6-RELATED"/>
    <property type="match status" value="1"/>
</dbReference>
<keyword evidence="2" id="KW-0378">Hydrolase</keyword>
<dbReference type="Proteomes" id="UP000011991">
    <property type="component" value="Unassembled WGS sequence"/>
</dbReference>
<dbReference type="Gene3D" id="3.40.50.10810">
    <property type="entry name" value="Tandem AAA-ATPase domain"/>
    <property type="match status" value="1"/>
</dbReference>
<dbReference type="EMBL" id="ANOG01000113">
    <property type="protein sequence ID" value="EMI22351.1"/>
    <property type="molecule type" value="Genomic_DNA"/>
</dbReference>
<feature type="non-terminal residue" evidence="2">
    <location>
        <position position="356"/>
    </location>
</feature>
<protein>
    <submittedName>
        <fullName evidence="2">Helicase domain-containing protein</fullName>
    </submittedName>
</protein>
<keyword evidence="2" id="KW-0067">ATP-binding</keyword>
<keyword evidence="2" id="KW-0547">Nucleotide-binding</keyword>
<dbReference type="PROSITE" id="PS51192">
    <property type="entry name" value="HELICASE_ATP_BIND_1"/>
    <property type="match status" value="1"/>
</dbReference>
<dbReference type="AlphaFoldDB" id="M5RT33"/>
<dbReference type="Pfam" id="PF00176">
    <property type="entry name" value="SNF2-rel_dom"/>
    <property type="match status" value="1"/>
</dbReference>
<dbReference type="OrthoDB" id="9814088at2"/>
<keyword evidence="3" id="KW-1185">Reference proteome</keyword>
<comment type="caution">
    <text evidence="2">The sequence shown here is derived from an EMBL/GenBank/DDBJ whole genome shotgun (WGS) entry which is preliminary data.</text>
</comment>
<proteinExistence type="predicted"/>
<organism evidence="2 3">
    <name type="scientific">Rhodopirellula maiorica SM1</name>
    <dbReference type="NCBI Taxonomy" id="1265738"/>
    <lineage>
        <taxon>Bacteria</taxon>
        <taxon>Pseudomonadati</taxon>
        <taxon>Planctomycetota</taxon>
        <taxon>Planctomycetia</taxon>
        <taxon>Pirellulales</taxon>
        <taxon>Pirellulaceae</taxon>
        <taxon>Novipirellula</taxon>
    </lineage>
</organism>
<evidence type="ECO:0000313" key="2">
    <source>
        <dbReference type="EMBL" id="EMI22351.1"/>
    </source>
</evidence>